<feature type="region of interest" description="Disordered" evidence="1">
    <location>
        <begin position="56"/>
        <end position="97"/>
    </location>
</feature>
<gene>
    <name evidence="2" type="ORF">HPBE_LOCUS8603</name>
</gene>
<evidence type="ECO:0000256" key="1">
    <source>
        <dbReference type="SAM" id="MobiDB-lite"/>
    </source>
</evidence>
<accession>A0A183FMH8</accession>
<keyword evidence="3" id="KW-1185">Reference proteome</keyword>
<dbReference type="EMBL" id="UZAH01026201">
    <property type="protein sequence ID" value="VDO77042.1"/>
    <property type="molecule type" value="Genomic_DNA"/>
</dbReference>
<dbReference type="AlphaFoldDB" id="A0A183FMH8"/>
<feature type="compositionally biased region" description="Basic and acidic residues" evidence="1">
    <location>
        <begin position="83"/>
        <end position="97"/>
    </location>
</feature>
<feature type="compositionally biased region" description="Polar residues" evidence="1">
    <location>
        <begin position="56"/>
        <end position="74"/>
    </location>
</feature>
<dbReference type="OrthoDB" id="10475705at2759"/>
<accession>A0A3P8BYJ9</accession>
<evidence type="ECO:0000313" key="2">
    <source>
        <dbReference type="EMBL" id="VDO77042.1"/>
    </source>
</evidence>
<name>A0A183FMH8_HELPZ</name>
<sequence>MPCILTVRALTSSAPSSGLAAETVIPHGDDELRPLFSISESTSEQLMMRRMVGVLQSTSPASNQGDFCDSQRQQKVAPPPPDNYHDLDLDHVQNDRN</sequence>
<organism evidence="3 4">
    <name type="scientific">Heligmosomoides polygyrus</name>
    <name type="common">Parasitic roundworm</name>
    <dbReference type="NCBI Taxonomy" id="6339"/>
    <lineage>
        <taxon>Eukaryota</taxon>
        <taxon>Metazoa</taxon>
        <taxon>Ecdysozoa</taxon>
        <taxon>Nematoda</taxon>
        <taxon>Chromadorea</taxon>
        <taxon>Rhabditida</taxon>
        <taxon>Rhabditina</taxon>
        <taxon>Rhabditomorpha</taxon>
        <taxon>Strongyloidea</taxon>
        <taxon>Heligmosomidae</taxon>
        <taxon>Heligmosomoides</taxon>
    </lineage>
</organism>
<dbReference type="WBParaSite" id="HPBE_0000860201-mRNA-1">
    <property type="protein sequence ID" value="HPBE_0000860201-mRNA-1"/>
    <property type="gene ID" value="HPBE_0000860201"/>
</dbReference>
<evidence type="ECO:0000313" key="3">
    <source>
        <dbReference type="Proteomes" id="UP000050761"/>
    </source>
</evidence>
<reference evidence="2 3" key="1">
    <citation type="submission" date="2018-11" db="EMBL/GenBank/DDBJ databases">
        <authorList>
            <consortium name="Pathogen Informatics"/>
        </authorList>
    </citation>
    <scope>NUCLEOTIDE SEQUENCE [LARGE SCALE GENOMIC DNA]</scope>
</reference>
<dbReference type="Proteomes" id="UP000050761">
    <property type="component" value="Unassembled WGS sequence"/>
</dbReference>
<proteinExistence type="predicted"/>
<protein>
    <submittedName>
        <fullName evidence="4">Secreted protein</fullName>
    </submittedName>
</protein>
<reference evidence="4" key="2">
    <citation type="submission" date="2019-09" db="UniProtKB">
        <authorList>
            <consortium name="WormBaseParasite"/>
        </authorList>
    </citation>
    <scope>IDENTIFICATION</scope>
</reference>
<evidence type="ECO:0000313" key="4">
    <source>
        <dbReference type="WBParaSite" id="HPBE_0000860201-mRNA-1"/>
    </source>
</evidence>